<comment type="subcellular location">
    <subcellularLocation>
        <location evidence="1">Cell membrane</location>
        <topology evidence="1">Single-pass type I membrane protein</topology>
    </subcellularLocation>
</comment>
<dbReference type="SUPFAM" id="SSF52058">
    <property type="entry name" value="L domain-like"/>
    <property type="match status" value="1"/>
</dbReference>
<keyword evidence="6" id="KW-0677">Repeat</keyword>
<evidence type="ECO:0000313" key="14">
    <source>
        <dbReference type="EMBL" id="ERN18526.1"/>
    </source>
</evidence>
<evidence type="ECO:0000256" key="3">
    <source>
        <dbReference type="ARBA" id="ARBA00022614"/>
    </source>
</evidence>
<dbReference type="Pfam" id="PF00560">
    <property type="entry name" value="LRR_1"/>
    <property type="match status" value="1"/>
</dbReference>
<feature type="chain" id="PRO_5004658512" description="Leucine-rich repeat-containing N-terminal plant-type domain-containing protein" evidence="12">
    <location>
        <begin position="19"/>
        <end position="266"/>
    </location>
</feature>
<feature type="transmembrane region" description="Helical" evidence="11">
    <location>
        <begin position="217"/>
        <end position="245"/>
    </location>
</feature>
<evidence type="ECO:0000256" key="11">
    <source>
        <dbReference type="SAM" id="Phobius"/>
    </source>
</evidence>
<keyword evidence="4 11" id="KW-0812">Transmembrane</keyword>
<evidence type="ECO:0000256" key="4">
    <source>
        <dbReference type="ARBA" id="ARBA00022692"/>
    </source>
</evidence>
<dbReference type="AlphaFoldDB" id="U5CYY5"/>
<dbReference type="GO" id="GO:0005886">
    <property type="term" value="C:plasma membrane"/>
    <property type="evidence" value="ECO:0007669"/>
    <property type="project" value="UniProtKB-SubCell"/>
</dbReference>
<dbReference type="EMBL" id="KI392088">
    <property type="protein sequence ID" value="ERN18526.1"/>
    <property type="molecule type" value="Genomic_DNA"/>
</dbReference>
<dbReference type="InterPro" id="IPR001611">
    <property type="entry name" value="Leu-rich_rpt"/>
</dbReference>
<dbReference type="PRINTS" id="PR00019">
    <property type="entry name" value="LEURICHRPT"/>
</dbReference>
<dbReference type="InterPro" id="IPR032675">
    <property type="entry name" value="LRR_dom_sf"/>
</dbReference>
<keyword evidence="2" id="KW-1003">Cell membrane</keyword>
<evidence type="ECO:0000256" key="2">
    <source>
        <dbReference type="ARBA" id="ARBA00022475"/>
    </source>
</evidence>
<dbReference type="Proteomes" id="UP000017836">
    <property type="component" value="Unassembled WGS sequence"/>
</dbReference>
<evidence type="ECO:0000256" key="8">
    <source>
        <dbReference type="ARBA" id="ARBA00023136"/>
    </source>
</evidence>
<organism evidence="14 15">
    <name type="scientific">Amborella trichopoda</name>
    <dbReference type="NCBI Taxonomy" id="13333"/>
    <lineage>
        <taxon>Eukaryota</taxon>
        <taxon>Viridiplantae</taxon>
        <taxon>Streptophyta</taxon>
        <taxon>Embryophyta</taxon>
        <taxon>Tracheophyta</taxon>
        <taxon>Spermatophyta</taxon>
        <taxon>Magnoliopsida</taxon>
        <taxon>Amborellales</taxon>
        <taxon>Amborellaceae</taxon>
        <taxon>Amborella</taxon>
    </lineage>
</organism>
<dbReference type="FunFam" id="3.80.10.10:FF:000129">
    <property type="entry name" value="Leucine-rich repeat receptor-like kinase"/>
    <property type="match status" value="1"/>
</dbReference>
<reference evidence="15" key="1">
    <citation type="journal article" date="2013" name="Science">
        <title>The Amborella genome and the evolution of flowering plants.</title>
        <authorList>
            <consortium name="Amborella Genome Project"/>
        </authorList>
    </citation>
    <scope>NUCLEOTIDE SEQUENCE [LARGE SCALE GENOMIC DNA]</scope>
</reference>
<evidence type="ECO:0000256" key="12">
    <source>
        <dbReference type="SAM" id="SignalP"/>
    </source>
</evidence>
<keyword evidence="3" id="KW-0433">Leucine-rich repeat</keyword>
<keyword evidence="9" id="KW-0675">Receptor</keyword>
<keyword evidence="15" id="KW-1185">Reference proteome</keyword>
<accession>U5CYY5</accession>
<evidence type="ECO:0000256" key="5">
    <source>
        <dbReference type="ARBA" id="ARBA00022729"/>
    </source>
</evidence>
<keyword evidence="7 11" id="KW-1133">Transmembrane helix</keyword>
<evidence type="ECO:0000256" key="9">
    <source>
        <dbReference type="ARBA" id="ARBA00023170"/>
    </source>
</evidence>
<keyword evidence="5 12" id="KW-0732">Signal</keyword>
<dbReference type="Pfam" id="PF08263">
    <property type="entry name" value="LRRNT_2"/>
    <property type="match status" value="1"/>
</dbReference>
<dbReference type="PANTHER" id="PTHR27000">
    <property type="entry name" value="LEUCINE-RICH REPEAT RECEPTOR-LIKE PROTEIN KINASE FAMILY PROTEIN-RELATED"/>
    <property type="match status" value="1"/>
</dbReference>
<evidence type="ECO:0000256" key="1">
    <source>
        <dbReference type="ARBA" id="ARBA00004251"/>
    </source>
</evidence>
<feature type="signal peptide" evidence="12">
    <location>
        <begin position="1"/>
        <end position="18"/>
    </location>
</feature>
<dbReference type="PANTHER" id="PTHR27000:SF642">
    <property type="entry name" value="INACTIVE LEUCINE-RICH REPEAT RECEPTOR KINASE XIAO-RELATED"/>
    <property type="match status" value="1"/>
</dbReference>
<keyword evidence="8 11" id="KW-0472">Membrane</keyword>
<dbReference type="OMA" id="GKITHLM"/>
<evidence type="ECO:0000256" key="6">
    <source>
        <dbReference type="ARBA" id="ARBA00022737"/>
    </source>
</evidence>
<dbReference type="OrthoDB" id="676979at2759"/>
<dbReference type="KEGG" id="atr:18446892"/>
<dbReference type="eggNOG" id="KOG0619">
    <property type="taxonomic scope" value="Eukaryota"/>
</dbReference>
<sequence length="266" mass="28688">METLTFFFVLLLLGLAISDPDDQACLSSLKQNFQDPKGRLAHWTQKALASPCNGVTSSLEGVTCNNDRIYKLTLVNFNLGGTISPFISNCTSLQTLDLSQNQISGQIPAELQSLVNLAVLNLSENKLSGQIPAQLALCAYLNVIDLHINQLSGLIPQQLGLLVRLSSFDVSYNRLSGPIPVLLANKSGGIQRFNASSFMGNKDLYGFPLPPAKNRSLSVIAIVLIGLGSGFLSLVVSFTAVCIWLRVTEQGMAAEEGKISQLMPDY</sequence>
<name>U5CYY5_AMBTC</name>
<dbReference type="HOGENOM" id="CLU_000288_18_9_1"/>
<evidence type="ECO:0000256" key="7">
    <source>
        <dbReference type="ARBA" id="ARBA00022989"/>
    </source>
</evidence>
<evidence type="ECO:0000259" key="13">
    <source>
        <dbReference type="Pfam" id="PF08263"/>
    </source>
</evidence>
<proteinExistence type="predicted"/>
<feature type="domain" description="Leucine-rich repeat-containing N-terminal plant-type" evidence="13">
    <location>
        <begin position="20"/>
        <end position="65"/>
    </location>
</feature>
<protein>
    <recommendedName>
        <fullName evidence="13">Leucine-rich repeat-containing N-terminal plant-type domain-containing protein</fullName>
    </recommendedName>
</protein>
<dbReference type="Pfam" id="PF13855">
    <property type="entry name" value="LRR_8"/>
    <property type="match status" value="1"/>
</dbReference>
<dbReference type="Gene3D" id="3.80.10.10">
    <property type="entry name" value="Ribonuclease Inhibitor"/>
    <property type="match status" value="2"/>
</dbReference>
<dbReference type="Gramene" id="ERN18526">
    <property type="protein sequence ID" value="ERN18526"/>
    <property type="gene ID" value="AMTR_s00065p00062260"/>
</dbReference>
<dbReference type="InterPro" id="IPR013210">
    <property type="entry name" value="LRR_N_plant-typ"/>
</dbReference>
<dbReference type="PROSITE" id="PS51450">
    <property type="entry name" value="LRR"/>
    <property type="match status" value="1"/>
</dbReference>
<keyword evidence="10" id="KW-0325">Glycoprotein</keyword>
<dbReference type="STRING" id="13333.U5CYY5"/>
<gene>
    <name evidence="14" type="ORF">AMTR_s00065p00062260</name>
</gene>
<evidence type="ECO:0000256" key="10">
    <source>
        <dbReference type="ARBA" id="ARBA00023180"/>
    </source>
</evidence>
<dbReference type="FunFam" id="3.80.10.10:FF:000734">
    <property type="entry name" value="Receptor-like protein 44"/>
    <property type="match status" value="1"/>
</dbReference>
<evidence type="ECO:0000313" key="15">
    <source>
        <dbReference type="Proteomes" id="UP000017836"/>
    </source>
</evidence>